<proteinExistence type="predicted"/>
<evidence type="ECO:0000313" key="3">
    <source>
        <dbReference type="Proteomes" id="UP001216329"/>
    </source>
</evidence>
<sequence>MTAAARSIHLSQPALSGSIRALEQALGTMHHS</sequence>
<dbReference type="EMBL" id="CP119325">
    <property type="protein sequence ID" value="WEK33362.1"/>
    <property type="molecule type" value="Genomic_DNA"/>
</dbReference>
<gene>
    <name evidence="2" type="ORF">P0Y58_19240</name>
</gene>
<dbReference type="GO" id="GO:0003700">
    <property type="term" value="F:DNA-binding transcription factor activity"/>
    <property type="evidence" value="ECO:0007669"/>
    <property type="project" value="InterPro"/>
</dbReference>
<dbReference type="Proteomes" id="UP001216329">
    <property type="component" value="Chromosome"/>
</dbReference>
<dbReference type="PRINTS" id="PR00039">
    <property type="entry name" value="HTHLYSR"/>
</dbReference>
<evidence type="ECO:0000259" key="1">
    <source>
        <dbReference type="PROSITE" id="PS50931"/>
    </source>
</evidence>
<feature type="domain" description="HTH lysR-type" evidence="1">
    <location>
        <begin position="1"/>
        <end position="28"/>
    </location>
</feature>
<name>A0AAJ5WPF5_9PSED</name>
<dbReference type="InterPro" id="IPR036390">
    <property type="entry name" value="WH_DNA-bd_sf"/>
</dbReference>
<dbReference type="Pfam" id="PF00126">
    <property type="entry name" value="HTH_1"/>
    <property type="match status" value="1"/>
</dbReference>
<dbReference type="AlphaFoldDB" id="A0AAJ5WPF5"/>
<protein>
    <submittedName>
        <fullName evidence="2">LysR family transcriptional regulator</fullName>
    </submittedName>
</protein>
<reference evidence="2" key="1">
    <citation type="submission" date="2023-03" db="EMBL/GenBank/DDBJ databases">
        <title>Andean soil-derived lignocellulolytic bacterial consortium as a source of novel taxa and putative plastic-active enzymes.</title>
        <authorList>
            <person name="Diaz-Garcia L."/>
            <person name="Chuvochina M."/>
            <person name="Feuerriegel G."/>
            <person name="Bunk B."/>
            <person name="Sproer C."/>
            <person name="Streit W.R."/>
            <person name="Rodriguez L.M."/>
            <person name="Overmann J."/>
            <person name="Jimenez D.J."/>
        </authorList>
    </citation>
    <scope>NUCLEOTIDE SEQUENCE</scope>
    <source>
        <strain evidence="2">MAG 876</strain>
    </source>
</reference>
<dbReference type="InterPro" id="IPR036388">
    <property type="entry name" value="WH-like_DNA-bd_sf"/>
</dbReference>
<organism evidence="2 3">
    <name type="scientific">Candidatus Pseudomonas phytovorans</name>
    <dbReference type="NCBI Taxonomy" id="3121377"/>
    <lineage>
        <taxon>Bacteria</taxon>
        <taxon>Pseudomonadati</taxon>
        <taxon>Pseudomonadota</taxon>
        <taxon>Gammaproteobacteria</taxon>
        <taxon>Pseudomonadales</taxon>
        <taxon>Pseudomonadaceae</taxon>
        <taxon>Pseudomonas</taxon>
    </lineage>
</organism>
<dbReference type="PROSITE" id="PS50931">
    <property type="entry name" value="HTH_LYSR"/>
    <property type="match status" value="1"/>
</dbReference>
<dbReference type="Gene3D" id="1.10.10.10">
    <property type="entry name" value="Winged helix-like DNA-binding domain superfamily/Winged helix DNA-binding domain"/>
    <property type="match status" value="1"/>
</dbReference>
<dbReference type="InterPro" id="IPR000847">
    <property type="entry name" value="LysR_HTH_N"/>
</dbReference>
<accession>A0AAJ5WPF5</accession>
<dbReference type="SUPFAM" id="SSF46785">
    <property type="entry name" value="Winged helix' DNA-binding domain"/>
    <property type="match status" value="1"/>
</dbReference>
<evidence type="ECO:0000313" key="2">
    <source>
        <dbReference type="EMBL" id="WEK33362.1"/>
    </source>
</evidence>